<comment type="subcellular location">
    <subcellularLocation>
        <location evidence="2">Cytoplasm</location>
    </subcellularLocation>
    <subcellularLocation>
        <location evidence="1">Nucleus</location>
    </subcellularLocation>
</comment>
<evidence type="ECO:0000256" key="5">
    <source>
        <dbReference type="ARBA" id="ARBA00022490"/>
    </source>
</evidence>
<dbReference type="InterPro" id="IPR029063">
    <property type="entry name" value="SAM-dependent_MTases_sf"/>
</dbReference>
<protein>
    <recommendedName>
        <fullName evidence="3">type I protein arginine methyltransferase</fullName>
        <ecNumber evidence="3">2.1.1.319</ecNumber>
    </recommendedName>
</protein>
<dbReference type="EMBL" id="OB793367">
    <property type="protein sequence ID" value="CAD7427089.1"/>
    <property type="molecule type" value="Genomic_DNA"/>
</dbReference>
<evidence type="ECO:0000256" key="10">
    <source>
        <dbReference type="ARBA" id="ARBA00023015"/>
    </source>
</evidence>
<dbReference type="PANTHER" id="PTHR11006:SF10">
    <property type="entry name" value="HISTONE-ARGININE METHYLTRANSFERASE CARMER-RELATED"/>
    <property type="match status" value="1"/>
</dbReference>
<dbReference type="GO" id="GO:0032259">
    <property type="term" value="P:methylation"/>
    <property type="evidence" value="ECO:0007669"/>
    <property type="project" value="UniProtKB-KW"/>
</dbReference>
<keyword evidence="8 14" id="KW-0949">S-adenosyl-L-methionine</keyword>
<dbReference type="GO" id="GO:0005737">
    <property type="term" value="C:cytoplasm"/>
    <property type="evidence" value="ECO:0007669"/>
    <property type="project" value="UniProtKB-SubCell"/>
</dbReference>
<keyword evidence="11" id="KW-0804">Transcription</keyword>
<evidence type="ECO:0000256" key="7">
    <source>
        <dbReference type="ARBA" id="ARBA00022679"/>
    </source>
</evidence>
<dbReference type="CDD" id="cd02440">
    <property type="entry name" value="AdoMet_MTases"/>
    <property type="match status" value="1"/>
</dbReference>
<dbReference type="EC" id="2.1.1.319" evidence="3"/>
<keyword evidence="5" id="KW-0963">Cytoplasm</keyword>
<evidence type="ECO:0000256" key="11">
    <source>
        <dbReference type="ARBA" id="ARBA00023163"/>
    </source>
</evidence>
<sequence length="271" mass="30228">MTEGGGGDEQAEWERRSRLVSRQDVIRCSKRSPTLCPSPFADPSNAATDNVSAPVVTGVNVRGSRTRVGARYDKNPISNPAHDVSLSPIQLCSRPEPRANAREPLTRIDFYGYLSQQQNMLQDYVRTSTYQKAILSNLTDFTDKVVLDVGAGSGILSFFAVQAGAKKVYAVEASTMAQHAEFLVRENNLSDKIIVIAGKIEEITLPEQVDVIISEPMGYMLYNERMLESYLHSKKWLKPNGRMFPSQGDLHIAPFTDDTLYMEQSSKANFW</sequence>
<dbReference type="GO" id="GO:0035242">
    <property type="term" value="F:protein-arginine omega-N asymmetric methyltransferase activity"/>
    <property type="evidence" value="ECO:0007669"/>
    <property type="project" value="UniProtKB-EC"/>
</dbReference>
<accession>A0A7R9E6N3</accession>
<evidence type="ECO:0000313" key="15">
    <source>
        <dbReference type="EMBL" id="CAD7427089.1"/>
    </source>
</evidence>
<comment type="catalytic activity">
    <reaction evidence="13">
        <text>L-arginyl-[protein] + 2 S-adenosyl-L-methionine = N(omega),N(omega)-dimethyl-L-arginyl-[protein] + 2 S-adenosyl-L-homocysteine + 2 H(+)</text>
        <dbReference type="Rhea" id="RHEA:48096"/>
        <dbReference type="Rhea" id="RHEA-COMP:10532"/>
        <dbReference type="Rhea" id="RHEA-COMP:11991"/>
        <dbReference type="ChEBI" id="CHEBI:15378"/>
        <dbReference type="ChEBI" id="CHEBI:29965"/>
        <dbReference type="ChEBI" id="CHEBI:57856"/>
        <dbReference type="ChEBI" id="CHEBI:59789"/>
        <dbReference type="ChEBI" id="CHEBI:61897"/>
        <dbReference type="EC" id="2.1.1.319"/>
    </reaction>
</comment>
<proteinExistence type="predicted"/>
<evidence type="ECO:0000256" key="6">
    <source>
        <dbReference type="ARBA" id="ARBA00022603"/>
    </source>
</evidence>
<evidence type="ECO:0000256" key="14">
    <source>
        <dbReference type="PROSITE-ProRule" id="PRU01015"/>
    </source>
</evidence>
<keyword evidence="9" id="KW-0156">Chromatin regulator</keyword>
<keyword evidence="6 14" id="KW-0489">Methyltransferase</keyword>
<dbReference type="PROSITE" id="PS51678">
    <property type="entry name" value="SAM_MT_PRMT"/>
    <property type="match status" value="1"/>
</dbReference>
<keyword evidence="10" id="KW-0805">Transcription regulation</keyword>
<gene>
    <name evidence="15" type="ORF">TMSB3V08_LOCUS3954</name>
</gene>
<keyword evidence="4" id="KW-0488">Methylation</keyword>
<evidence type="ECO:0000256" key="1">
    <source>
        <dbReference type="ARBA" id="ARBA00004123"/>
    </source>
</evidence>
<evidence type="ECO:0000256" key="13">
    <source>
        <dbReference type="ARBA" id="ARBA00049086"/>
    </source>
</evidence>
<dbReference type="InterPro" id="IPR025799">
    <property type="entry name" value="Arg_MeTrfase"/>
</dbReference>
<dbReference type="FunFam" id="3.40.50.150:FF:000031">
    <property type="entry name" value="Putative Histone-arginine methyltransferase CARM1"/>
    <property type="match status" value="1"/>
</dbReference>
<evidence type="ECO:0000256" key="3">
    <source>
        <dbReference type="ARBA" id="ARBA00011925"/>
    </source>
</evidence>
<dbReference type="Gene3D" id="3.40.50.150">
    <property type="entry name" value="Vaccinia Virus protein VP39"/>
    <property type="match status" value="1"/>
</dbReference>
<dbReference type="AlphaFoldDB" id="A0A7R9E6N3"/>
<evidence type="ECO:0000256" key="12">
    <source>
        <dbReference type="ARBA" id="ARBA00023242"/>
    </source>
</evidence>
<dbReference type="GO" id="GO:0070611">
    <property type="term" value="F:histone H3R2 methyltransferase activity"/>
    <property type="evidence" value="ECO:0007669"/>
    <property type="project" value="TreeGrafter"/>
</dbReference>
<evidence type="ECO:0000256" key="8">
    <source>
        <dbReference type="ARBA" id="ARBA00022691"/>
    </source>
</evidence>
<dbReference type="SUPFAM" id="SSF53335">
    <property type="entry name" value="S-adenosyl-L-methionine-dependent methyltransferases"/>
    <property type="match status" value="1"/>
</dbReference>
<keyword evidence="7 14" id="KW-0808">Transferase</keyword>
<organism evidence="15">
    <name type="scientific">Timema monikensis</name>
    <dbReference type="NCBI Taxonomy" id="170555"/>
    <lineage>
        <taxon>Eukaryota</taxon>
        <taxon>Metazoa</taxon>
        <taxon>Ecdysozoa</taxon>
        <taxon>Arthropoda</taxon>
        <taxon>Hexapoda</taxon>
        <taxon>Insecta</taxon>
        <taxon>Pterygota</taxon>
        <taxon>Neoptera</taxon>
        <taxon>Polyneoptera</taxon>
        <taxon>Phasmatodea</taxon>
        <taxon>Timematodea</taxon>
        <taxon>Timematoidea</taxon>
        <taxon>Timematidae</taxon>
        <taxon>Timema</taxon>
    </lineage>
</organism>
<reference evidence="15" key="1">
    <citation type="submission" date="2020-11" db="EMBL/GenBank/DDBJ databases">
        <authorList>
            <person name="Tran Van P."/>
        </authorList>
    </citation>
    <scope>NUCLEOTIDE SEQUENCE</scope>
</reference>
<keyword evidence="12" id="KW-0539">Nucleus</keyword>
<evidence type="ECO:0000256" key="9">
    <source>
        <dbReference type="ARBA" id="ARBA00022853"/>
    </source>
</evidence>
<dbReference type="Pfam" id="PF06325">
    <property type="entry name" value="PrmA"/>
    <property type="match status" value="1"/>
</dbReference>
<evidence type="ECO:0000256" key="2">
    <source>
        <dbReference type="ARBA" id="ARBA00004496"/>
    </source>
</evidence>
<dbReference type="GO" id="GO:0005634">
    <property type="term" value="C:nucleus"/>
    <property type="evidence" value="ECO:0007669"/>
    <property type="project" value="UniProtKB-SubCell"/>
</dbReference>
<dbReference type="PANTHER" id="PTHR11006">
    <property type="entry name" value="PROTEIN ARGININE N-METHYLTRANSFERASE"/>
    <property type="match status" value="1"/>
</dbReference>
<name>A0A7R9E6N3_9NEOP</name>
<evidence type="ECO:0000256" key="4">
    <source>
        <dbReference type="ARBA" id="ARBA00022481"/>
    </source>
</evidence>